<dbReference type="SUPFAM" id="SSF48726">
    <property type="entry name" value="Immunoglobulin"/>
    <property type="match status" value="2"/>
</dbReference>
<dbReference type="GO" id="GO:1903037">
    <property type="term" value="P:regulation of leukocyte cell-cell adhesion"/>
    <property type="evidence" value="ECO:0007669"/>
    <property type="project" value="UniProtKB-ARBA"/>
</dbReference>
<dbReference type="InterPro" id="IPR003599">
    <property type="entry name" value="Ig_sub"/>
</dbReference>
<dbReference type="InterPro" id="IPR007110">
    <property type="entry name" value="Ig-like_dom"/>
</dbReference>
<keyword evidence="11" id="KW-1185">Reference proteome</keyword>
<sequence length="301" mass="34326">LLGMILFVTLLILYGFLESQSEDLKVFGPDVPLDGVAGKDMVLPCFIKPSTSAVNMRVQWSKLNVKDLIVHLYNNHQDRNEDQAQPYRGRTSLFKDELQKGNASLKLSALQVSDEGEYGCLIGDESWLDITAIYVRVKAQGSHPVIMMESYDNSGGINLVCESRGWNPEPVVQWLDTEGAPLPAEETQIHRDIEGFNVKRRITVHDCGDSNRFYCRLLQEYHMIEAEVIINSKVFSAWKWDISILVPACITAFGLIVSAAIFYKKELAEMRRFAEFVEMEKFVAPQKRRIEQKLAEMRRFA</sequence>
<feature type="non-terminal residue" evidence="10">
    <location>
        <position position="1"/>
    </location>
</feature>
<dbReference type="InterPro" id="IPR050504">
    <property type="entry name" value="IgSF_BTN/MOG"/>
</dbReference>
<dbReference type="PANTHER" id="PTHR24100:SF151">
    <property type="entry name" value="ICOS LIGAND"/>
    <property type="match status" value="1"/>
</dbReference>
<feature type="signal peptide" evidence="8">
    <location>
        <begin position="1"/>
        <end position="19"/>
    </location>
</feature>
<name>A0A8J4TME8_CLAMG</name>
<gene>
    <name evidence="10" type="ORF">DAT39_019077</name>
</gene>
<dbReference type="Proteomes" id="UP000727407">
    <property type="component" value="Unassembled WGS sequence"/>
</dbReference>
<keyword evidence="6" id="KW-0393">Immunoglobulin domain</keyword>
<dbReference type="Pfam" id="PF07686">
    <property type="entry name" value="V-set"/>
    <property type="match status" value="1"/>
</dbReference>
<dbReference type="PROSITE" id="PS50835">
    <property type="entry name" value="IG_LIKE"/>
    <property type="match status" value="2"/>
</dbReference>
<keyword evidence="3 7" id="KW-0472">Membrane</keyword>
<accession>A0A8J4TME8</accession>
<dbReference type="InterPro" id="IPR013106">
    <property type="entry name" value="Ig_V-set"/>
</dbReference>
<dbReference type="GO" id="GO:0001817">
    <property type="term" value="P:regulation of cytokine production"/>
    <property type="evidence" value="ECO:0007669"/>
    <property type="project" value="TreeGrafter"/>
</dbReference>
<evidence type="ECO:0000256" key="8">
    <source>
        <dbReference type="SAM" id="SignalP"/>
    </source>
</evidence>
<keyword evidence="7" id="KW-1133">Transmembrane helix</keyword>
<keyword evidence="4" id="KW-1015">Disulfide bond</keyword>
<dbReference type="SMART" id="SM00406">
    <property type="entry name" value="IGv"/>
    <property type="match status" value="1"/>
</dbReference>
<evidence type="ECO:0000256" key="7">
    <source>
        <dbReference type="SAM" id="Phobius"/>
    </source>
</evidence>
<evidence type="ECO:0000256" key="6">
    <source>
        <dbReference type="ARBA" id="ARBA00023319"/>
    </source>
</evidence>
<feature type="domain" description="Ig-like" evidence="9">
    <location>
        <begin position="38"/>
        <end position="131"/>
    </location>
</feature>
<keyword evidence="2 8" id="KW-0732">Signal</keyword>
<evidence type="ECO:0000256" key="3">
    <source>
        <dbReference type="ARBA" id="ARBA00023136"/>
    </source>
</evidence>
<organism evidence="10 11">
    <name type="scientific">Clarias magur</name>
    <name type="common">Asian catfish</name>
    <name type="synonym">Macropteronotus magur</name>
    <dbReference type="NCBI Taxonomy" id="1594786"/>
    <lineage>
        <taxon>Eukaryota</taxon>
        <taxon>Metazoa</taxon>
        <taxon>Chordata</taxon>
        <taxon>Craniata</taxon>
        <taxon>Vertebrata</taxon>
        <taxon>Euteleostomi</taxon>
        <taxon>Actinopterygii</taxon>
        <taxon>Neopterygii</taxon>
        <taxon>Teleostei</taxon>
        <taxon>Ostariophysi</taxon>
        <taxon>Siluriformes</taxon>
        <taxon>Clariidae</taxon>
        <taxon>Clarias</taxon>
    </lineage>
</organism>
<evidence type="ECO:0000256" key="2">
    <source>
        <dbReference type="ARBA" id="ARBA00022729"/>
    </source>
</evidence>
<feature type="non-terminal residue" evidence="10">
    <location>
        <position position="301"/>
    </location>
</feature>
<dbReference type="PANTHER" id="PTHR24100">
    <property type="entry name" value="BUTYROPHILIN"/>
    <property type="match status" value="1"/>
</dbReference>
<dbReference type="Gene3D" id="2.60.40.10">
    <property type="entry name" value="Immunoglobulins"/>
    <property type="match status" value="2"/>
</dbReference>
<dbReference type="SMART" id="SM00409">
    <property type="entry name" value="IG"/>
    <property type="match status" value="1"/>
</dbReference>
<comment type="subcellular location">
    <subcellularLocation>
        <location evidence="1">Membrane</location>
    </subcellularLocation>
</comment>
<dbReference type="GO" id="GO:0009897">
    <property type="term" value="C:external side of plasma membrane"/>
    <property type="evidence" value="ECO:0007669"/>
    <property type="project" value="TreeGrafter"/>
</dbReference>
<dbReference type="GO" id="GO:0050852">
    <property type="term" value="P:T cell receptor signaling pathway"/>
    <property type="evidence" value="ECO:0007669"/>
    <property type="project" value="TreeGrafter"/>
</dbReference>
<evidence type="ECO:0000256" key="5">
    <source>
        <dbReference type="ARBA" id="ARBA00023180"/>
    </source>
</evidence>
<protein>
    <submittedName>
        <fullName evidence="10">Butyrophilin subfamily 1 member A1-like isoform X1</fullName>
    </submittedName>
</protein>
<dbReference type="InterPro" id="IPR036179">
    <property type="entry name" value="Ig-like_dom_sf"/>
</dbReference>
<dbReference type="Pfam" id="PF22705">
    <property type="entry name" value="C2-set_3"/>
    <property type="match status" value="1"/>
</dbReference>
<evidence type="ECO:0000256" key="4">
    <source>
        <dbReference type="ARBA" id="ARBA00023157"/>
    </source>
</evidence>
<evidence type="ECO:0000259" key="9">
    <source>
        <dbReference type="PROSITE" id="PS50835"/>
    </source>
</evidence>
<dbReference type="OrthoDB" id="10055806at2759"/>
<reference evidence="10" key="1">
    <citation type="submission" date="2020-07" db="EMBL/GenBank/DDBJ databases">
        <title>Clarias magur genome sequencing, assembly and annotation.</title>
        <authorList>
            <person name="Kushwaha B."/>
            <person name="Kumar R."/>
            <person name="Das P."/>
            <person name="Joshi C.G."/>
            <person name="Kumar D."/>
            <person name="Nagpure N.S."/>
            <person name="Pandey M."/>
            <person name="Agarwal S."/>
            <person name="Srivastava S."/>
            <person name="Singh M."/>
            <person name="Sahoo L."/>
            <person name="Jayasankar P."/>
            <person name="Meher P.K."/>
            <person name="Koringa P.G."/>
            <person name="Iquebal M.A."/>
            <person name="Das S.P."/>
            <person name="Bit A."/>
            <person name="Patnaik S."/>
            <person name="Patel N."/>
            <person name="Shah T.M."/>
            <person name="Hinsu A."/>
            <person name="Jena J.K."/>
        </authorList>
    </citation>
    <scope>NUCLEOTIDE SEQUENCE</scope>
    <source>
        <strain evidence="10">CIFAMagur01</strain>
        <tissue evidence="10">Testis</tissue>
    </source>
</reference>
<evidence type="ECO:0000313" key="10">
    <source>
        <dbReference type="EMBL" id="KAF5891218.1"/>
    </source>
</evidence>
<dbReference type="EMBL" id="QNUK01000605">
    <property type="protein sequence ID" value="KAF5891218.1"/>
    <property type="molecule type" value="Genomic_DNA"/>
</dbReference>
<dbReference type="GO" id="GO:0005102">
    <property type="term" value="F:signaling receptor binding"/>
    <property type="evidence" value="ECO:0007669"/>
    <property type="project" value="TreeGrafter"/>
</dbReference>
<feature type="domain" description="Ig-like" evidence="9">
    <location>
        <begin position="144"/>
        <end position="231"/>
    </location>
</feature>
<dbReference type="InterPro" id="IPR013783">
    <property type="entry name" value="Ig-like_fold"/>
</dbReference>
<comment type="caution">
    <text evidence="10">The sequence shown here is derived from an EMBL/GenBank/DDBJ whole genome shotgun (WGS) entry which is preliminary data.</text>
</comment>
<evidence type="ECO:0000313" key="11">
    <source>
        <dbReference type="Proteomes" id="UP000727407"/>
    </source>
</evidence>
<feature type="chain" id="PRO_5035178635" evidence="8">
    <location>
        <begin position="20"/>
        <end position="301"/>
    </location>
</feature>
<feature type="transmembrane region" description="Helical" evidence="7">
    <location>
        <begin position="242"/>
        <end position="263"/>
    </location>
</feature>
<dbReference type="GO" id="GO:0050863">
    <property type="term" value="P:regulation of T cell activation"/>
    <property type="evidence" value="ECO:0007669"/>
    <property type="project" value="UniProtKB-ARBA"/>
</dbReference>
<keyword evidence="5" id="KW-0325">Glycoprotein</keyword>
<dbReference type="AlphaFoldDB" id="A0A8J4TME8"/>
<proteinExistence type="predicted"/>
<dbReference type="FunFam" id="2.60.40.10:FF:000142">
    <property type="entry name" value="V-set domain-containing T-cell activation inhibitor 1"/>
    <property type="match status" value="1"/>
</dbReference>
<dbReference type="InterPro" id="IPR053896">
    <property type="entry name" value="BTN3A2-like_Ig-C"/>
</dbReference>
<keyword evidence="7" id="KW-0812">Transmembrane</keyword>
<evidence type="ECO:0000256" key="1">
    <source>
        <dbReference type="ARBA" id="ARBA00004370"/>
    </source>
</evidence>